<evidence type="ECO:0000256" key="2">
    <source>
        <dbReference type="ARBA" id="ARBA00022692"/>
    </source>
</evidence>
<dbReference type="GO" id="GO:0016020">
    <property type="term" value="C:membrane"/>
    <property type="evidence" value="ECO:0007669"/>
    <property type="project" value="UniProtKB-SubCell"/>
</dbReference>
<evidence type="ECO:0000256" key="4">
    <source>
        <dbReference type="ARBA" id="ARBA00023136"/>
    </source>
</evidence>
<dbReference type="AlphaFoldDB" id="W9CVP4"/>
<evidence type="ECO:0000256" key="1">
    <source>
        <dbReference type="ARBA" id="ARBA00004167"/>
    </source>
</evidence>
<proteinExistence type="predicted"/>
<comment type="caution">
    <text evidence="7">The sequence shown here is derived from an EMBL/GenBank/DDBJ whole genome shotgun (WGS) entry which is preliminary data.</text>
</comment>
<keyword evidence="4 6" id="KW-0472">Membrane</keyword>
<feature type="compositionally biased region" description="Basic and acidic residues" evidence="5">
    <location>
        <begin position="314"/>
        <end position="327"/>
    </location>
</feature>
<dbReference type="Proteomes" id="UP000019487">
    <property type="component" value="Unassembled WGS sequence"/>
</dbReference>
<evidence type="ECO:0000313" key="8">
    <source>
        <dbReference type="Proteomes" id="UP000019487"/>
    </source>
</evidence>
<dbReference type="InterPro" id="IPR051694">
    <property type="entry name" value="Immunoregulatory_rcpt-like"/>
</dbReference>
<evidence type="ECO:0000256" key="3">
    <source>
        <dbReference type="ARBA" id="ARBA00022989"/>
    </source>
</evidence>
<name>W9CVP4_SCLBF</name>
<dbReference type="PANTHER" id="PTHR15549:SF30">
    <property type="entry name" value="MID2 DOMAIN-CONTAINING PROTEIN"/>
    <property type="match status" value="1"/>
</dbReference>
<dbReference type="GO" id="GO:0071944">
    <property type="term" value="C:cell periphery"/>
    <property type="evidence" value="ECO:0007669"/>
    <property type="project" value="UniProtKB-ARBA"/>
</dbReference>
<dbReference type="EMBL" id="AYSA01000038">
    <property type="protein sequence ID" value="ESZ98615.1"/>
    <property type="molecule type" value="Genomic_DNA"/>
</dbReference>
<feature type="region of interest" description="Disordered" evidence="5">
    <location>
        <begin position="248"/>
        <end position="273"/>
    </location>
</feature>
<dbReference type="PANTHER" id="PTHR15549">
    <property type="entry name" value="PAIRED IMMUNOGLOBULIN-LIKE TYPE 2 RECEPTOR"/>
    <property type="match status" value="1"/>
</dbReference>
<protein>
    <recommendedName>
        <fullName evidence="9">Mid2 domain-containing protein</fullName>
    </recommendedName>
</protein>
<keyword evidence="2 6" id="KW-0812">Transmembrane</keyword>
<feature type="compositionally biased region" description="Pro residues" evidence="5">
    <location>
        <begin position="293"/>
        <end position="304"/>
    </location>
</feature>
<dbReference type="STRING" id="1432307.W9CVP4"/>
<keyword evidence="3 6" id="KW-1133">Transmembrane helix</keyword>
<gene>
    <name evidence="7" type="ORF">SBOR_0985</name>
</gene>
<keyword evidence="8" id="KW-1185">Reference proteome</keyword>
<reference evidence="7 8" key="1">
    <citation type="journal article" date="2014" name="Genome Announc.">
        <title>Draft genome sequence of Sclerotinia borealis, a psychrophilic plant pathogenic fungus.</title>
        <authorList>
            <person name="Mardanov A.V."/>
            <person name="Beletsky A.V."/>
            <person name="Kadnikov V.V."/>
            <person name="Ignatov A.N."/>
            <person name="Ravin N.V."/>
        </authorList>
    </citation>
    <scope>NUCLEOTIDE SEQUENCE [LARGE SCALE GENOMIC DNA]</scope>
    <source>
        <strain evidence="8">F-4157</strain>
    </source>
</reference>
<dbReference type="OrthoDB" id="3692311at2759"/>
<organism evidence="7 8">
    <name type="scientific">Sclerotinia borealis (strain F-4128)</name>
    <dbReference type="NCBI Taxonomy" id="1432307"/>
    <lineage>
        <taxon>Eukaryota</taxon>
        <taxon>Fungi</taxon>
        <taxon>Dikarya</taxon>
        <taxon>Ascomycota</taxon>
        <taxon>Pezizomycotina</taxon>
        <taxon>Leotiomycetes</taxon>
        <taxon>Helotiales</taxon>
        <taxon>Sclerotiniaceae</taxon>
        <taxon>Sclerotinia</taxon>
    </lineage>
</organism>
<sequence>MSSTLMGSCILGGKWYTCEDQSPTFLGCCLSDPCNGIGCPAENLRPAAMGTASGPDAPSADGSYWPNVSCPNGGVWFTCSEQTNSFQGCCDNSTGFNPCHGTGCPTESLYAAAFSTVPAKIFSATSSTAFAASSTISISSTISVTSSVPSSSSISNSPNGTSSTSQTASSQTSATANDTSDSIGFNSYQKLPIAAIVGSALGGVVVVLLVLLASFCIRRRRKRAMLEGSNVPGYQLQQDMSMVKATPPSFVYETSPSDAKMSSKGNQNTPESSEYLIHTNDSVNYRPISQIPLSPPFSPAPPYRSQPQSPGVSDQHEIDSSTVHEVESPPLRNWSLIPRPGAAEMPDTSEDTWRSSIPHALKPGPSGN</sequence>
<accession>W9CVP4</accession>
<comment type="subcellular location">
    <subcellularLocation>
        <location evidence="1">Membrane</location>
        <topology evidence="1">Single-pass membrane protein</topology>
    </subcellularLocation>
</comment>
<feature type="region of interest" description="Disordered" evidence="5">
    <location>
        <begin position="288"/>
        <end position="368"/>
    </location>
</feature>
<dbReference type="HOGENOM" id="CLU_737684_0_0_1"/>
<evidence type="ECO:0000256" key="6">
    <source>
        <dbReference type="SAM" id="Phobius"/>
    </source>
</evidence>
<feature type="region of interest" description="Disordered" evidence="5">
    <location>
        <begin position="146"/>
        <end position="176"/>
    </location>
</feature>
<feature type="transmembrane region" description="Helical" evidence="6">
    <location>
        <begin position="193"/>
        <end position="217"/>
    </location>
</feature>
<feature type="compositionally biased region" description="Polar residues" evidence="5">
    <location>
        <begin position="263"/>
        <end position="272"/>
    </location>
</feature>
<evidence type="ECO:0000256" key="5">
    <source>
        <dbReference type="SAM" id="MobiDB-lite"/>
    </source>
</evidence>
<evidence type="ECO:0000313" key="7">
    <source>
        <dbReference type="EMBL" id="ESZ98615.1"/>
    </source>
</evidence>
<evidence type="ECO:0008006" key="9">
    <source>
        <dbReference type="Google" id="ProtNLM"/>
    </source>
</evidence>